<dbReference type="Pfam" id="PF04138">
    <property type="entry name" value="GtrA_DPMS_TM"/>
    <property type="match status" value="1"/>
</dbReference>
<dbReference type="PANTHER" id="PTHR38459:SF1">
    <property type="entry name" value="PROPHAGE BACTOPRENOL-LINKED GLUCOSE TRANSLOCASE HOMOLOG"/>
    <property type="match status" value="1"/>
</dbReference>
<evidence type="ECO:0000256" key="6">
    <source>
        <dbReference type="SAM" id="Phobius"/>
    </source>
</evidence>
<dbReference type="AlphaFoldDB" id="A0A1F6EIV5"/>
<dbReference type="InterPro" id="IPR007267">
    <property type="entry name" value="GtrA_DPMS_TM"/>
</dbReference>
<proteinExistence type="inferred from homology"/>
<feature type="transmembrane region" description="Helical" evidence="6">
    <location>
        <begin position="321"/>
        <end position="342"/>
    </location>
</feature>
<dbReference type="PANTHER" id="PTHR38459">
    <property type="entry name" value="PROPHAGE BACTOPRENOL-LINKED GLUCOSE TRANSLOCASE HOMOLOG"/>
    <property type="match status" value="1"/>
</dbReference>
<evidence type="ECO:0000313" key="8">
    <source>
        <dbReference type="EMBL" id="OGG73575.1"/>
    </source>
</evidence>
<keyword evidence="5 6" id="KW-0472">Membrane</keyword>
<keyword evidence="4 6" id="KW-1133">Transmembrane helix</keyword>
<comment type="caution">
    <text evidence="8">The sequence shown here is derived from an EMBL/GenBank/DDBJ whole genome shotgun (WGS) entry which is preliminary data.</text>
</comment>
<dbReference type="SUPFAM" id="SSF53335">
    <property type="entry name" value="S-adenosyl-L-methionine-dependent methyltransferases"/>
    <property type="match status" value="1"/>
</dbReference>
<evidence type="ECO:0000313" key="9">
    <source>
        <dbReference type="Proteomes" id="UP000178587"/>
    </source>
</evidence>
<sequence>MTTSYSQTFFDEMDEPNFVSARVVAPLVAGLVHPKSVVDIGCGRGLWLKAFLEQGIADVEGYDGDYVEREKLAFPKEHFHAVDLEKPITLERTFDLAVCLEVGEHLSDSISDTLVETLTASAPVVLFSAAIPLQGGSRHINEQWPEYWEKKFTTNGFVPVDALRRHIWGDSRVSFFYQQNILLYVRKDALQGYPKLVEEIHSGHGKALSLAHPQKYLYYAERWRLMVPFLSVLPPNVLHIGKRLLKNVFHMPIGQIVRYLISGCTAVAVNLAVLYALVEFVGFHYLLASAAAFSIGIMVSFSLHKFFTFRERNLSHTHIQIVLYLCVIGLGLVTNLALMWFLVELIGILYLIAAIITNGIIAVANFFAYRLVVFRRS</sequence>
<dbReference type="GO" id="GO:0005886">
    <property type="term" value="C:plasma membrane"/>
    <property type="evidence" value="ECO:0007669"/>
    <property type="project" value="TreeGrafter"/>
</dbReference>
<evidence type="ECO:0000256" key="2">
    <source>
        <dbReference type="ARBA" id="ARBA00009399"/>
    </source>
</evidence>
<dbReference type="Pfam" id="PF13489">
    <property type="entry name" value="Methyltransf_23"/>
    <property type="match status" value="1"/>
</dbReference>
<accession>A0A1F6EIV5</accession>
<dbReference type="EMBL" id="MFLU01000016">
    <property type="protein sequence ID" value="OGG73575.1"/>
    <property type="molecule type" value="Genomic_DNA"/>
</dbReference>
<dbReference type="InterPro" id="IPR029063">
    <property type="entry name" value="SAM-dependent_MTases_sf"/>
</dbReference>
<evidence type="ECO:0000256" key="3">
    <source>
        <dbReference type="ARBA" id="ARBA00022692"/>
    </source>
</evidence>
<gene>
    <name evidence="8" type="ORF">A3A34_02770</name>
</gene>
<name>A0A1F6EIV5_9BACT</name>
<reference evidence="8 9" key="1">
    <citation type="journal article" date="2016" name="Nat. Commun.">
        <title>Thousands of microbial genomes shed light on interconnected biogeochemical processes in an aquifer system.</title>
        <authorList>
            <person name="Anantharaman K."/>
            <person name="Brown C.T."/>
            <person name="Hug L.A."/>
            <person name="Sharon I."/>
            <person name="Castelle C.J."/>
            <person name="Probst A.J."/>
            <person name="Thomas B.C."/>
            <person name="Singh A."/>
            <person name="Wilkins M.J."/>
            <person name="Karaoz U."/>
            <person name="Brodie E.L."/>
            <person name="Williams K.H."/>
            <person name="Hubbard S.S."/>
            <person name="Banfield J.F."/>
        </authorList>
    </citation>
    <scope>NUCLEOTIDE SEQUENCE [LARGE SCALE GENOMIC DNA]</scope>
</reference>
<keyword evidence="3 6" id="KW-0812">Transmembrane</keyword>
<dbReference type="CDD" id="cd02440">
    <property type="entry name" value="AdoMet_MTases"/>
    <property type="match status" value="1"/>
</dbReference>
<dbReference type="InterPro" id="IPR051401">
    <property type="entry name" value="GtrA_CellWall_Glycosyl"/>
</dbReference>
<dbReference type="GO" id="GO:0000271">
    <property type="term" value="P:polysaccharide biosynthetic process"/>
    <property type="evidence" value="ECO:0007669"/>
    <property type="project" value="InterPro"/>
</dbReference>
<feature type="transmembrane region" description="Helical" evidence="6">
    <location>
        <begin position="348"/>
        <end position="372"/>
    </location>
</feature>
<evidence type="ECO:0000256" key="1">
    <source>
        <dbReference type="ARBA" id="ARBA00004141"/>
    </source>
</evidence>
<evidence type="ECO:0000256" key="5">
    <source>
        <dbReference type="ARBA" id="ARBA00023136"/>
    </source>
</evidence>
<feature type="domain" description="GtrA/DPMS transmembrane" evidence="7">
    <location>
        <begin position="258"/>
        <end position="374"/>
    </location>
</feature>
<dbReference type="Gene3D" id="3.40.50.150">
    <property type="entry name" value="Vaccinia Virus protein VP39"/>
    <property type="match status" value="1"/>
</dbReference>
<organism evidence="8 9">
    <name type="scientific">Candidatus Kaiserbacteria bacterium RIFCSPLOWO2_01_FULL_50_24</name>
    <dbReference type="NCBI Taxonomy" id="1798507"/>
    <lineage>
        <taxon>Bacteria</taxon>
        <taxon>Candidatus Kaiseribacteriota</taxon>
    </lineage>
</organism>
<dbReference type="Proteomes" id="UP000178587">
    <property type="component" value="Unassembled WGS sequence"/>
</dbReference>
<evidence type="ECO:0000259" key="7">
    <source>
        <dbReference type="Pfam" id="PF04138"/>
    </source>
</evidence>
<feature type="transmembrane region" description="Helical" evidence="6">
    <location>
        <begin position="256"/>
        <end position="277"/>
    </location>
</feature>
<comment type="subcellular location">
    <subcellularLocation>
        <location evidence="1">Membrane</location>
        <topology evidence="1">Multi-pass membrane protein</topology>
    </subcellularLocation>
</comment>
<dbReference type="STRING" id="1798507.A3A34_02770"/>
<evidence type="ECO:0000256" key="4">
    <source>
        <dbReference type="ARBA" id="ARBA00022989"/>
    </source>
</evidence>
<feature type="transmembrane region" description="Helical" evidence="6">
    <location>
        <begin position="283"/>
        <end position="301"/>
    </location>
</feature>
<comment type="similarity">
    <text evidence="2">Belongs to the GtrA family.</text>
</comment>
<protein>
    <recommendedName>
        <fullName evidence="7">GtrA/DPMS transmembrane domain-containing protein</fullName>
    </recommendedName>
</protein>